<reference evidence="2 3" key="1">
    <citation type="journal article" date="2015" name="Nature">
        <title>rRNA introns, odd ribosomes, and small enigmatic genomes across a large radiation of phyla.</title>
        <authorList>
            <person name="Brown C.T."/>
            <person name="Hug L.A."/>
            <person name="Thomas B.C."/>
            <person name="Sharon I."/>
            <person name="Castelle C.J."/>
            <person name="Singh A."/>
            <person name="Wilkins M.J."/>
            <person name="Williams K.H."/>
            <person name="Banfield J.F."/>
        </authorList>
    </citation>
    <scope>NUCLEOTIDE SEQUENCE [LARGE SCALE GENOMIC DNA]</scope>
</reference>
<dbReference type="PANTHER" id="PTHR43694">
    <property type="entry name" value="RIBONUCLEASE J"/>
    <property type="match status" value="1"/>
</dbReference>
<dbReference type="InterPro" id="IPR036866">
    <property type="entry name" value="RibonucZ/Hydroxyglut_hydro"/>
</dbReference>
<dbReference type="InterPro" id="IPR001279">
    <property type="entry name" value="Metallo-B-lactamas"/>
</dbReference>
<dbReference type="PANTHER" id="PTHR43694:SF1">
    <property type="entry name" value="RIBONUCLEASE J"/>
    <property type="match status" value="1"/>
</dbReference>
<dbReference type="SUPFAM" id="SSF56281">
    <property type="entry name" value="Metallo-hydrolase/oxidoreductase"/>
    <property type="match status" value="1"/>
</dbReference>
<accession>A0A0G1M975</accession>
<protein>
    <submittedName>
        <fullName evidence="2">Metallo-beta-lactamase</fullName>
    </submittedName>
</protein>
<dbReference type="Pfam" id="PF00753">
    <property type="entry name" value="Lactamase_B"/>
    <property type="match status" value="1"/>
</dbReference>
<name>A0A0G1M975_9BACT</name>
<dbReference type="AlphaFoldDB" id="A0A0G1M975"/>
<organism evidence="2 3">
    <name type="scientific">Candidatus Giovannonibacteria bacterium GW2011_GWA2_45_21</name>
    <dbReference type="NCBI Taxonomy" id="1618649"/>
    <lineage>
        <taxon>Bacteria</taxon>
        <taxon>Candidatus Giovannoniibacteriota</taxon>
    </lineage>
</organism>
<feature type="domain" description="Metallo-beta-lactamase" evidence="1">
    <location>
        <begin position="88"/>
        <end position="165"/>
    </location>
</feature>
<evidence type="ECO:0000259" key="1">
    <source>
        <dbReference type="Pfam" id="PF00753"/>
    </source>
</evidence>
<dbReference type="EMBL" id="LCKT01000007">
    <property type="protein sequence ID" value="KKU04859.1"/>
    <property type="molecule type" value="Genomic_DNA"/>
</dbReference>
<sequence>MYKSNINSGRRPFKHRFLAPLKPKLEKKILTAPMPSPLPKFSKFSQRKISAPGKSKSFPIRQKNIIPIPPSGDNIRIIPLGGVEEIGKNMTVVEYKGDIIVVDCGMQFSTEDTPGIDYLLPNTTYLEERKDKIRAVIITHGHLDHIGAIPFLINRLGNPPIWCREFG</sequence>
<evidence type="ECO:0000313" key="3">
    <source>
        <dbReference type="Proteomes" id="UP000034696"/>
    </source>
</evidence>
<dbReference type="Gene3D" id="3.60.15.10">
    <property type="entry name" value="Ribonuclease Z/Hydroxyacylglutathione hydrolase-like"/>
    <property type="match status" value="1"/>
</dbReference>
<feature type="non-terminal residue" evidence="2">
    <location>
        <position position="167"/>
    </location>
</feature>
<evidence type="ECO:0000313" key="2">
    <source>
        <dbReference type="EMBL" id="KKU04859.1"/>
    </source>
</evidence>
<comment type="caution">
    <text evidence="2">The sequence shown here is derived from an EMBL/GenBank/DDBJ whole genome shotgun (WGS) entry which is preliminary data.</text>
</comment>
<dbReference type="Proteomes" id="UP000034696">
    <property type="component" value="Unassembled WGS sequence"/>
</dbReference>
<proteinExistence type="predicted"/>
<gene>
    <name evidence="2" type="ORF">UX06_C0007G0014</name>
</gene>
<dbReference type="PATRIC" id="fig|1618649.3.peg.168"/>